<keyword evidence="3" id="KW-0687">Ribonucleoprotein</keyword>
<accession>A0A1D1Z9K4</accession>
<dbReference type="Pfam" id="PF01632">
    <property type="entry name" value="Ribosomal_L35p"/>
    <property type="match status" value="1"/>
</dbReference>
<evidence type="ECO:0000256" key="1">
    <source>
        <dbReference type="ARBA" id="ARBA00006598"/>
    </source>
</evidence>
<dbReference type="PANTHER" id="PTHR36400:SF1">
    <property type="entry name" value="RIBOSOMAL PROTEIN L35"/>
    <property type="match status" value="1"/>
</dbReference>
<dbReference type="GO" id="GO:1990904">
    <property type="term" value="C:ribonucleoprotein complex"/>
    <property type="evidence" value="ECO:0007669"/>
    <property type="project" value="UniProtKB-KW"/>
</dbReference>
<dbReference type="EMBL" id="GDJX01004367">
    <property type="protein sequence ID" value="JAT63569.1"/>
    <property type="molecule type" value="Transcribed_RNA"/>
</dbReference>
<dbReference type="GO" id="GO:0006412">
    <property type="term" value="P:translation"/>
    <property type="evidence" value="ECO:0007669"/>
    <property type="project" value="InterPro"/>
</dbReference>
<organism evidence="4">
    <name type="scientific">Anthurium amnicola</name>
    <dbReference type="NCBI Taxonomy" id="1678845"/>
    <lineage>
        <taxon>Eukaryota</taxon>
        <taxon>Viridiplantae</taxon>
        <taxon>Streptophyta</taxon>
        <taxon>Embryophyta</taxon>
        <taxon>Tracheophyta</taxon>
        <taxon>Spermatophyta</taxon>
        <taxon>Magnoliopsida</taxon>
        <taxon>Liliopsida</taxon>
        <taxon>Araceae</taxon>
        <taxon>Pothoideae</taxon>
        <taxon>Potheae</taxon>
        <taxon>Anthurium</taxon>
    </lineage>
</organism>
<comment type="similarity">
    <text evidence="1">Belongs to the bacterial ribosomal protein bL35 family.</text>
</comment>
<dbReference type="GO" id="GO:0003735">
    <property type="term" value="F:structural constituent of ribosome"/>
    <property type="evidence" value="ECO:0007669"/>
    <property type="project" value="InterPro"/>
</dbReference>
<dbReference type="PANTHER" id="PTHR36400">
    <property type="entry name" value="RIBOSOMAL PROTEIN L35"/>
    <property type="match status" value="1"/>
</dbReference>
<sequence>QTPAVVEGGEVMQRCCSRLRPWATAVAGGSLFSSSPRRFLSSSPSPSQLLQSATSPFAGSVLSLLPLTARAHPGGLGFPHPLVSPFQVMQKRDYAAKNKERSRAPATPVTSKVKKYKIKGYASFKSRFRPMNDGTIRRWRAGKRHNAHLKSKKSKRRLRKPEIVTLAYAKVMKKLNFCA</sequence>
<proteinExistence type="inferred from homology"/>
<name>A0A1D1Z9K4_9ARAE</name>
<dbReference type="AlphaFoldDB" id="A0A1D1Z9K4"/>
<evidence type="ECO:0000256" key="2">
    <source>
        <dbReference type="ARBA" id="ARBA00022980"/>
    </source>
</evidence>
<keyword evidence="2 4" id="KW-0689">Ribosomal protein</keyword>
<dbReference type="Gene3D" id="4.10.410.60">
    <property type="match status" value="1"/>
</dbReference>
<evidence type="ECO:0000313" key="4">
    <source>
        <dbReference type="EMBL" id="JAT63569.1"/>
    </source>
</evidence>
<dbReference type="InterPro" id="IPR037229">
    <property type="entry name" value="Ribosomal_bL35_sf"/>
</dbReference>
<reference evidence="4" key="1">
    <citation type="submission" date="2015-07" db="EMBL/GenBank/DDBJ databases">
        <title>Transcriptome Assembly of Anthurium amnicola.</title>
        <authorList>
            <person name="Suzuki J."/>
        </authorList>
    </citation>
    <scope>NUCLEOTIDE SEQUENCE</scope>
</reference>
<feature type="non-terminal residue" evidence="4">
    <location>
        <position position="1"/>
    </location>
</feature>
<evidence type="ECO:0000256" key="3">
    <source>
        <dbReference type="ARBA" id="ARBA00023274"/>
    </source>
</evidence>
<dbReference type="InterPro" id="IPR021137">
    <property type="entry name" value="Ribosomal_bL35-like"/>
</dbReference>
<dbReference type="GO" id="GO:0005840">
    <property type="term" value="C:ribosome"/>
    <property type="evidence" value="ECO:0007669"/>
    <property type="project" value="UniProtKB-KW"/>
</dbReference>
<protein>
    <submittedName>
        <fullName evidence="4">50S ribosomal protein L35</fullName>
    </submittedName>
</protein>
<dbReference type="SUPFAM" id="SSF143034">
    <property type="entry name" value="L35p-like"/>
    <property type="match status" value="1"/>
</dbReference>
<gene>
    <name evidence="4" type="primary">rpmI_2</name>
    <name evidence="4" type="ORF">g.9910</name>
</gene>